<dbReference type="InterPro" id="IPR010093">
    <property type="entry name" value="SinI_DNA-bd"/>
</dbReference>
<feature type="domain" description="Helix-turn-helix" evidence="1">
    <location>
        <begin position="7"/>
        <end position="55"/>
    </location>
</feature>
<comment type="caution">
    <text evidence="2">The sequence shown here is derived from an EMBL/GenBank/DDBJ whole genome shotgun (WGS) entry which is preliminary data.</text>
</comment>
<name>A0ABT9Y4U2_9FIRM</name>
<evidence type="ECO:0000313" key="2">
    <source>
        <dbReference type="EMBL" id="MDQ0202849.1"/>
    </source>
</evidence>
<keyword evidence="3" id="KW-1185">Reference proteome</keyword>
<gene>
    <name evidence="2" type="ORF">J2S01_000545</name>
</gene>
<dbReference type="Proteomes" id="UP001239167">
    <property type="component" value="Unassembled WGS sequence"/>
</dbReference>
<accession>A0ABT9Y4U2</accession>
<dbReference type="InterPro" id="IPR041657">
    <property type="entry name" value="HTH_17"/>
</dbReference>
<sequence>MSIEPALYTVAEAAVYLRYSAGKIYAMIHAKEIKAAKRGRRYLVLKTSLDDYLNTHVFNNS</sequence>
<dbReference type="Pfam" id="PF12728">
    <property type="entry name" value="HTH_17"/>
    <property type="match status" value="1"/>
</dbReference>
<dbReference type="NCBIfam" id="TIGR01764">
    <property type="entry name" value="excise"/>
    <property type="match status" value="1"/>
</dbReference>
<proteinExistence type="predicted"/>
<dbReference type="EMBL" id="JAUSUE010000003">
    <property type="protein sequence ID" value="MDQ0202849.1"/>
    <property type="molecule type" value="Genomic_DNA"/>
</dbReference>
<organism evidence="2 3">
    <name type="scientific">Pectinatus haikarae</name>
    <dbReference type="NCBI Taxonomy" id="349096"/>
    <lineage>
        <taxon>Bacteria</taxon>
        <taxon>Bacillati</taxon>
        <taxon>Bacillota</taxon>
        <taxon>Negativicutes</taxon>
        <taxon>Selenomonadales</taxon>
        <taxon>Selenomonadaceae</taxon>
        <taxon>Pectinatus</taxon>
    </lineage>
</organism>
<dbReference type="RefSeq" id="WP_307222797.1">
    <property type="nucleotide sequence ID" value="NZ_CP116940.1"/>
</dbReference>
<evidence type="ECO:0000259" key="1">
    <source>
        <dbReference type="Pfam" id="PF12728"/>
    </source>
</evidence>
<reference evidence="2 3" key="1">
    <citation type="submission" date="2023-07" db="EMBL/GenBank/DDBJ databases">
        <title>Genomic Encyclopedia of Type Strains, Phase IV (KMG-IV): sequencing the most valuable type-strain genomes for metagenomic binning, comparative biology and taxonomic classification.</title>
        <authorList>
            <person name="Goeker M."/>
        </authorList>
    </citation>
    <scope>NUCLEOTIDE SEQUENCE [LARGE SCALE GENOMIC DNA]</scope>
    <source>
        <strain evidence="2 3">DSM 16980</strain>
    </source>
</reference>
<evidence type="ECO:0000313" key="3">
    <source>
        <dbReference type="Proteomes" id="UP001239167"/>
    </source>
</evidence>
<protein>
    <submittedName>
        <fullName evidence="2">Excisionase family DNA binding protein</fullName>
    </submittedName>
</protein>